<evidence type="ECO:0000313" key="2">
    <source>
        <dbReference type="Proteomes" id="UP000649617"/>
    </source>
</evidence>
<gene>
    <name evidence="1" type="ORF">SPIL2461_LOCUS13362</name>
</gene>
<dbReference type="Proteomes" id="UP000649617">
    <property type="component" value="Unassembled WGS sequence"/>
</dbReference>
<dbReference type="EMBL" id="CAJNIZ010029007">
    <property type="protein sequence ID" value="CAE7512924.1"/>
    <property type="molecule type" value="Genomic_DNA"/>
</dbReference>
<sequence length="346" mass="38190">KRDLEHLDRMNIVLVYAGNVLNRTILNAAQVVTQIFVDEAAHALQLVAARDAAFSREYSKLAYLAGACRRWATEEAAGPDLAAFVLGLQEMDLVKLGPKSECLRKNAFRINSCQVCEAAGALWLMCHVLADECGIGKGPNAWLAVPQFEGQAVAGWSDSRVNDKLAAENGEKNEMFAKRPTFLSKAAAYRDSCLAFLTAKDDYDASWTEAVTEGRPEQNVVGRCQVPGQLNEGHRLFVLSAELFHEDAKTPWIAGTDAYTKSKVQEFKKAMQFMKLQATGSGDVILIGYAGNCRLRRLVEDEFKAQTRPSHVGSVSVFFSKPPRPGRHVFASTESWNGLLWCRSAR</sequence>
<accession>A0A812T291</accession>
<name>A0A812T291_SYMPI</name>
<organism evidence="1 2">
    <name type="scientific">Symbiodinium pilosum</name>
    <name type="common">Dinoflagellate</name>
    <dbReference type="NCBI Taxonomy" id="2952"/>
    <lineage>
        <taxon>Eukaryota</taxon>
        <taxon>Sar</taxon>
        <taxon>Alveolata</taxon>
        <taxon>Dinophyceae</taxon>
        <taxon>Suessiales</taxon>
        <taxon>Symbiodiniaceae</taxon>
        <taxon>Symbiodinium</taxon>
    </lineage>
</organism>
<feature type="non-terminal residue" evidence="1">
    <location>
        <position position="346"/>
    </location>
</feature>
<evidence type="ECO:0000313" key="1">
    <source>
        <dbReference type="EMBL" id="CAE7512924.1"/>
    </source>
</evidence>
<keyword evidence="2" id="KW-1185">Reference proteome</keyword>
<comment type="caution">
    <text evidence="1">The sequence shown here is derived from an EMBL/GenBank/DDBJ whole genome shotgun (WGS) entry which is preliminary data.</text>
</comment>
<dbReference type="OrthoDB" id="413707at2759"/>
<proteinExistence type="predicted"/>
<feature type="non-terminal residue" evidence="1">
    <location>
        <position position="1"/>
    </location>
</feature>
<dbReference type="AlphaFoldDB" id="A0A812T291"/>
<reference evidence="1" key="1">
    <citation type="submission" date="2021-02" db="EMBL/GenBank/DDBJ databases">
        <authorList>
            <person name="Dougan E. K."/>
            <person name="Rhodes N."/>
            <person name="Thang M."/>
            <person name="Chan C."/>
        </authorList>
    </citation>
    <scope>NUCLEOTIDE SEQUENCE</scope>
</reference>
<protein>
    <submittedName>
        <fullName evidence="1">Uncharacterized protein</fullName>
    </submittedName>
</protein>